<dbReference type="GO" id="GO:0016020">
    <property type="term" value="C:membrane"/>
    <property type="evidence" value="ECO:0007669"/>
    <property type="project" value="UniProtKB-SubCell"/>
</dbReference>
<dbReference type="PANTHER" id="PTHR32089">
    <property type="entry name" value="METHYL-ACCEPTING CHEMOTAXIS PROTEIN MCPB"/>
    <property type="match status" value="1"/>
</dbReference>
<feature type="domain" description="Methyl-accepting transducer" evidence="9">
    <location>
        <begin position="281"/>
        <end position="517"/>
    </location>
</feature>
<keyword evidence="4 8" id="KW-0472">Membrane</keyword>
<dbReference type="PANTHER" id="PTHR32089:SF119">
    <property type="entry name" value="METHYL-ACCEPTING CHEMOTAXIS PROTEIN CTPL"/>
    <property type="match status" value="1"/>
</dbReference>
<accession>A0A5C1DFV4</accession>
<keyword evidence="3 8" id="KW-1133">Transmembrane helix</keyword>
<dbReference type="InterPro" id="IPR004090">
    <property type="entry name" value="Chemotax_Me-accpt_rcpt"/>
</dbReference>
<protein>
    <submittedName>
        <fullName evidence="11">Methyl-accepting chemotaxis protein</fullName>
    </submittedName>
</protein>
<dbReference type="Gene3D" id="1.10.287.950">
    <property type="entry name" value="Methyl-accepting chemotaxis protein"/>
    <property type="match status" value="1"/>
</dbReference>
<dbReference type="PROSITE" id="PS50111">
    <property type="entry name" value="CHEMOTAXIS_TRANSDUC_2"/>
    <property type="match status" value="1"/>
</dbReference>
<comment type="similarity">
    <text evidence="6">Belongs to the methyl-accepting chemotaxis (MCP) protein family.</text>
</comment>
<evidence type="ECO:0000256" key="5">
    <source>
        <dbReference type="ARBA" id="ARBA00023224"/>
    </source>
</evidence>
<dbReference type="SMART" id="SM00304">
    <property type="entry name" value="HAMP"/>
    <property type="match status" value="2"/>
</dbReference>
<dbReference type="InterPro" id="IPR004089">
    <property type="entry name" value="MCPsignal_dom"/>
</dbReference>
<dbReference type="SUPFAM" id="SSF58104">
    <property type="entry name" value="Methyl-accepting chemotaxis protein (MCP) signaling domain"/>
    <property type="match status" value="1"/>
</dbReference>
<dbReference type="EMBL" id="CP043473">
    <property type="protein sequence ID" value="QEL55682.1"/>
    <property type="molecule type" value="Genomic_DNA"/>
</dbReference>
<evidence type="ECO:0000256" key="4">
    <source>
        <dbReference type="ARBA" id="ARBA00023136"/>
    </source>
</evidence>
<reference evidence="11 12" key="1">
    <citation type="submission" date="2019-08" db="EMBL/GenBank/DDBJ databases">
        <title>Chromobacterium paludis, a novel bacterium isolated from a Maryland marsh pond.</title>
        <authorList>
            <person name="Blackburn M.B."/>
            <person name="Gundersen-Rindal D.E."/>
        </authorList>
    </citation>
    <scope>NUCLEOTIDE SEQUENCE [LARGE SCALE GENOMIC DNA]</scope>
    <source>
        <strain evidence="12">IIBBL 257-1</strain>
    </source>
</reference>
<dbReference type="PROSITE" id="PS50885">
    <property type="entry name" value="HAMP"/>
    <property type="match status" value="1"/>
</dbReference>
<feature type="transmembrane region" description="Helical" evidence="8">
    <location>
        <begin position="203"/>
        <end position="221"/>
    </location>
</feature>
<dbReference type="AlphaFoldDB" id="A0A5C1DFV4"/>
<sequence length="553" mass="58575">MRSNAAACGGEAEMAWRLTVGRRIAVLIILSIVSFVLLGAISLSRLSAVQQQLRKLDEVSLAEVDISRSLSAELTGMRLETVRHIASRNPDVKRAAEQLIRKHRENLDQLLTAYHKLPLPPEQQQKAEQFQSTLAEYIDAITPLLAASLADPEHPPPVYNPKINGAASSMGALVDDMVKSSRDDASAGRAGAEQDYAAAWRQMLTVIALGALVLLAVGYLLQRSITVPLDGARDALAKVARELDFTRRTQPAGRDEIADALQALDSLLQTLQDSFVEVGGAVGGVAESARGMRETADELADSAATSSQACSSMAASVEQLTVSIAHVRDRAQEASRLSSDSGQLAASGEQVILRTVGQIQTSVDAVREAAGTVDTLRDQVAAIGRVTEVIKGVAEQTNLLALNASIEAARAGETGRGFAVVADEVRKLAERTAQATLEIDGMIQAMQQEAMNAVRRMDEVVSGVQGCEQSANRAGETITEISSRSAEAVALVGEIAAAIAEQADASTTIAQQLERIAQISEESSDAADSTSGAAQRLNALAEELHATVSRFRV</sequence>
<dbReference type="GO" id="GO:0004888">
    <property type="term" value="F:transmembrane signaling receptor activity"/>
    <property type="evidence" value="ECO:0007669"/>
    <property type="project" value="InterPro"/>
</dbReference>
<name>A0A5C1DFV4_9NEIS</name>
<comment type="subcellular location">
    <subcellularLocation>
        <location evidence="1">Membrane</location>
        <topology evidence="1">Multi-pass membrane protein</topology>
    </subcellularLocation>
</comment>
<gene>
    <name evidence="11" type="ORF">FYK34_08925</name>
</gene>
<dbReference type="InterPro" id="IPR024478">
    <property type="entry name" value="HlyB_4HB_MCP"/>
</dbReference>
<keyword evidence="5 7" id="KW-0807">Transducer</keyword>
<organism evidence="11 12">
    <name type="scientific">Chromobacterium paludis</name>
    <dbReference type="NCBI Taxonomy" id="2605945"/>
    <lineage>
        <taxon>Bacteria</taxon>
        <taxon>Pseudomonadati</taxon>
        <taxon>Pseudomonadota</taxon>
        <taxon>Betaproteobacteria</taxon>
        <taxon>Neisseriales</taxon>
        <taxon>Chromobacteriaceae</taxon>
        <taxon>Chromobacterium</taxon>
    </lineage>
</organism>
<evidence type="ECO:0000256" key="1">
    <source>
        <dbReference type="ARBA" id="ARBA00004141"/>
    </source>
</evidence>
<dbReference type="GO" id="GO:0007165">
    <property type="term" value="P:signal transduction"/>
    <property type="evidence" value="ECO:0007669"/>
    <property type="project" value="UniProtKB-KW"/>
</dbReference>
<evidence type="ECO:0000313" key="12">
    <source>
        <dbReference type="Proteomes" id="UP000322079"/>
    </source>
</evidence>
<dbReference type="KEGG" id="chrm:FYK34_08925"/>
<evidence type="ECO:0000256" key="2">
    <source>
        <dbReference type="ARBA" id="ARBA00022692"/>
    </source>
</evidence>
<keyword evidence="12" id="KW-1185">Reference proteome</keyword>
<keyword evidence="2 8" id="KW-0812">Transmembrane</keyword>
<dbReference type="PRINTS" id="PR00260">
    <property type="entry name" value="CHEMTRNSDUCR"/>
</dbReference>
<feature type="domain" description="HAMP" evidence="10">
    <location>
        <begin position="223"/>
        <end position="276"/>
    </location>
</feature>
<dbReference type="Pfam" id="PF12729">
    <property type="entry name" value="4HB_MCP_1"/>
    <property type="match status" value="1"/>
</dbReference>
<feature type="transmembrane region" description="Helical" evidence="8">
    <location>
        <begin position="24"/>
        <end position="46"/>
    </location>
</feature>
<dbReference type="Pfam" id="PF00015">
    <property type="entry name" value="MCPsignal"/>
    <property type="match status" value="1"/>
</dbReference>
<dbReference type="InterPro" id="IPR003660">
    <property type="entry name" value="HAMP_dom"/>
</dbReference>
<evidence type="ECO:0000259" key="9">
    <source>
        <dbReference type="PROSITE" id="PS50111"/>
    </source>
</evidence>
<evidence type="ECO:0000256" key="6">
    <source>
        <dbReference type="ARBA" id="ARBA00029447"/>
    </source>
</evidence>
<evidence type="ECO:0000256" key="8">
    <source>
        <dbReference type="SAM" id="Phobius"/>
    </source>
</evidence>
<evidence type="ECO:0000313" key="11">
    <source>
        <dbReference type="EMBL" id="QEL55682.1"/>
    </source>
</evidence>
<dbReference type="FunFam" id="1.10.287.950:FF:000001">
    <property type="entry name" value="Methyl-accepting chemotaxis sensory transducer"/>
    <property type="match status" value="1"/>
</dbReference>
<evidence type="ECO:0000256" key="7">
    <source>
        <dbReference type="PROSITE-ProRule" id="PRU00284"/>
    </source>
</evidence>
<dbReference type="Proteomes" id="UP000322079">
    <property type="component" value="Chromosome"/>
</dbReference>
<dbReference type="GO" id="GO:0006935">
    <property type="term" value="P:chemotaxis"/>
    <property type="evidence" value="ECO:0007669"/>
    <property type="project" value="InterPro"/>
</dbReference>
<dbReference type="SMART" id="SM00283">
    <property type="entry name" value="MA"/>
    <property type="match status" value="1"/>
</dbReference>
<proteinExistence type="inferred from homology"/>
<evidence type="ECO:0000259" key="10">
    <source>
        <dbReference type="PROSITE" id="PS50885"/>
    </source>
</evidence>
<evidence type="ECO:0000256" key="3">
    <source>
        <dbReference type="ARBA" id="ARBA00022989"/>
    </source>
</evidence>